<dbReference type="AlphaFoldDB" id="A1ARM0"/>
<keyword evidence="2" id="KW-1185">Reference proteome</keyword>
<dbReference type="HOGENOM" id="CLU_1823531_0_0_7"/>
<dbReference type="STRING" id="338966.Ppro_2384"/>
<gene>
    <name evidence="1" type="ordered locus">Ppro_2384</name>
</gene>
<evidence type="ECO:0000313" key="1">
    <source>
        <dbReference type="EMBL" id="ABK99990.1"/>
    </source>
</evidence>
<evidence type="ECO:0000313" key="2">
    <source>
        <dbReference type="Proteomes" id="UP000006732"/>
    </source>
</evidence>
<organism evidence="1 2">
    <name type="scientific">Pelobacter propionicus (strain DSM 2379 / NBRC 103807 / OttBd1)</name>
    <dbReference type="NCBI Taxonomy" id="338966"/>
    <lineage>
        <taxon>Bacteria</taxon>
        <taxon>Pseudomonadati</taxon>
        <taxon>Thermodesulfobacteriota</taxon>
        <taxon>Desulfuromonadia</taxon>
        <taxon>Desulfuromonadales</taxon>
        <taxon>Desulfuromonadaceae</taxon>
        <taxon>Pelobacter</taxon>
    </lineage>
</organism>
<name>A1ARM0_PELPD</name>
<accession>A1ARM0</accession>
<sequence length="141" mass="15810">MQRLQGKGGTVMTPEETTRQAGLIVASLQGLSQREALAILARAMTSVLEHHAPGREEFDQPCPTVNPYLRRKPSGQVGIIDSDLEMKAFLHRLGDEYRTIGQIRQMLITTFGAKRAPSESSIHRYLQKIARQQDVNQEGRK</sequence>
<dbReference type="KEGG" id="ppd:Ppro_2384"/>
<proteinExistence type="predicted"/>
<reference evidence="1 2" key="1">
    <citation type="submission" date="2006-10" db="EMBL/GenBank/DDBJ databases">
        <title>Complete sequence of chromosome of Pelobacter propionicus DSM 2379.</title>
        <authorList>
            <consortium name="US DOE Joint Genome Institute"/>
            <person name="Copeland A."/>
            <person name="Lucas S."/>
            <person name="Lapidus A."/>
            <person name="Barry K."/>
            <person name="Detter J.C."/>
            <person name="Glavina del Rio T."/>
            <person name="Hammon N."/>
            <person name="Israni S."/>
            <person name="Dalin E."/>
            <person name="Tice H."/>
            <person name="Pitluck S."/>
            <person name="Saunders E."/>
            <person name="Brettin T."/>
            <person name="Bruce D."/>
            <person name="Han C."/>
            <person name="Tapia R."/>
            <person name="Schmutz J."/>
            <person name="Larimer F."/>
            <person name="Land M."/>
            <person name="Hauser L."/>
            <person name="Kyrpides N."/>
            <person name="Kim E."/>
            <person name="Lovley D."/>
            <person name="Richardson P."/>
        </authorList>
    </citation>
    <scope>NUCLEOTIDE SEQUENCE [LARGE SCALE GENOMIC DNA]</scope>
    <source>
        <strain evidence="2">DSM 2379 / NBRC 103807 / OttBd1</strain>
    </source>
</reference>
<dbReference type="Proteomes" id="UP000006732">
    <property type="component" value="Chromosome"/>
</dbReference>
<dbReference type="EMBL" id="CP000482">
    <property type="protein sequence ID" value="ABK99990.1"/>
    <property type="molecule type" value="Genomic_DNA"/>
</dbReference>
<protein>
    <submittedName>
        <fullName evidence="1">Uncharacterized protein</fullName>
    </submittedName>
</protein>